<feature type="compositionally biased region" description="Polar residues" evidence="1">
    <location>
        <begin position="46"/>
        <end position="59"/>
    </location>
</feature>
<protein>
    <recommendedName>
        <fullName evidence="4">Integrase-like protein</fullName>
    </recommendedName>
</protein>
<reference evidence="2 3" key="1">
    <citation type="submission" date="2016-10" db="EMBL/GenBank/DDBJ databases">
        <authorList>
            <person name="de Groot N.N."/>
        </authorList>
    </citation>
    <scope>NUCLEOTIDE SEQUENCE [LARGE SCALE GENOMIC DNA]</scope>
    <source>
        <strain evidence="2 3">Nl18</strain>
    </source>
</reference>
<evidence type="ECO:0000256" key="1">
    <source>
        <dbReference type="SAM" id="MobiDB-lite"/>
    </source>
</evidence>
<organism evidence="2 3">
    <name type="scientific">Nitrosospira multiformis</name>
    <dbReference type="NCBI Taxonomy" id="1231"/>
    <lineage>
        <taxon>Bacteria</taxon>
        <taxon>Pseudomonadati</taxon>
        <taxon>Pseudomonadota</taxon>
        <taxon>Betaproteobacteria</taxon>
        <taxon>Nitrosomonadales</taxon>
        <taxon>Nitrosomonadaceae</taxon>
        <taxon>Nitrosospira</taxon>
    </lineage>
</organism>
<dbReference type="GO" id="GO:0015074">
    <property type="term" value="P:DNA integration"/>
    <property type="evidence" value="ECO:0007669"/>
    <property type="project" value="InterPro"/>
</dbReference>
<sequence length="59" mass="6683">MERVWQRDYATHGEAQHDITNYIMSFYNGSRLHSKLGYLSPPSMDGNGSNTTYPGSEIT</sequence>
<dbReference type="EMBL" id="FOCT01000005">
    <property type="protein sequence ID" value="SEN53375.1"/>
    <property type="molecule type" value="Genomic_DNA"/>
</dbReference>
<evidence type="ECO:0000313" key="2">
    <source>
        <dbReference type="EMBL" id="SEN53375.1"/>
    </source>
</evidence>
<gene>
    <name evidence="2" type="ORF">SAMN05216404_10587</name>
</gene>
<dbReference type="Proteomes" id="UP000183898">
    <property type="component" value="Unassembled WGS sequence"/>
</dbReference>
<proteinExistence type="predicted"/>
<feature type="region of interest" description="Disordered" evidence="1">
    <location>
        <begin position="40"/>
        <end position="59"/>
    </location>
</feature>
<evidence type="ECO:0008006" key="4">
    <source>
        <dbReference type="Google" id="ProtNLM"/>
    </source>
</evidence>
<dbReference type="AlphaFoldDB" id="A0A1H8HAZ6"/>
<accession>A0A1H8HAZ6</accession>
<name>A0A1H8HAZ6_9PROT</name>
<evidence type="ECO:0000313" key="3">
    <source>
        <dbReference type="Proteomes" id="UP000183898"/>
    </source>
</evidence>